<dbReference type="InterPro" id="IPR035808">
    <property type="entry name" value="Ribosomal_uL30_euk_arc"/>
</dbReference>
<dbReference type="GO" id="GO:0000463">
    <property type="term" value="P:maturation of LSU-rRNA from tricistronic rRNA transcript (SSU-rRNA, 5.8S rRNA, LSU-rRNA)"/>
    <property type="evidence" value="ECO:0007669"/>
    <property type="project" value="TreeGrafter"/>
</dbReference>
<dbReference type="SUPFAM" id="SSF55129">
    <property type="entry name" value="Ribosomal protein L30p/L7e"/>
    <property type="match status" value="1"/>
</dbReference>
<dbReference type="Pfam" id="PF08079">
    <property type="entry name" value="Ribosomal_L30_N"/>
    <property type="match status" value="1"/>
</dbReference>
<evidence type="ECO:0000313" key="7">
    <source>
        <dbReference type="Proteomes" id="UP000315496"/>
    </source>
</evidence>
<reference evidence="6 7" key="1">
    <citation type="submission" date="2019-05" db="EMBL/GenBank/DDBJ databases">
        <title>The compact genome of Giardia muris reveals important steps in the evolution of intestinal protozoan parasites.</title>
        <authorList>
            <person name="Xu F."/>
            <person name="Jimenez-Gonzalez A."/>
            <person name="Einarsson E."/>
            <person name="Astvaldsson A."/>
            <person name="Peirasmaki D."/>
            <person name="Eckmann L."/>
            <person name="Andersson J.O."/>
            <person name="Svard S.G."/>
            <person name="Jerlstrom-Hultqvist J."/>
        </authorList>
    </citation>
    <scope>NUCLEOTIDE SEQUENCE [LARGE SCALE GENOMIC DNA]</scope>
    <source>
        <strain evidence="6 7">Roberts-Thomson</strain>
    </source>
</reference>
<dbReference type="FunFam" id="3.30.1390.20:FF:000004">
    <property type="entry name" value="60S ribosomal protein L7"/>
    <property type="match status" value="1"/>
</dbReference>
<evidence type="ECO:0000256" key="2">
    <source>
        <dbReference type="ARBA" id="ARBA00022980"/>
    </source>
</evidence>
<dbReference type="PANTHER" id="PTHR11524:SF16">
    <property type="entry name" value="LARGE RIBOSOMAL SUBUNIT PROTEIN UL30"/>
    <property type="match status" value="1"/>
</dbReference>
<evidence type="ECO:0000313" key="6">
    <source>
        <dbReference type="EMBL" id="TNJ27443.1"/>
    </source>
</evidence>
<comment type="caution">
    <text evidence="6">The sequence shown here is derived from an EMBL/GenBank/DDBJ whole genome shotgun (WGS) entry which is preliminary data.</text>
</comment>
<evidence type="ECO:0000256" key="3">
    <source>
        <dbReference type="ARBA" id="ARBA00023274"/>
    </source>
</evidence>
<proteinExistence type="inferred from homology"/>
<dbReference type="EMBL" id="VDLU01000003">
    <property type="protein sequence ID" value="TNJ27443.1"/>
    <property type="molecule type" value="Genomic_DNA"/>
</dbReference>
<dbReference type="InterPro" id="IPR039699">
    <property type="entry name" value="Ribosomal_uL30"/>
</dbReference>
<dbReference type="CDD" id="cd01657">
    <property type="entry name" value="Ribosomal_L7_archeal_euk"/>
    <property type="match status" value="1"/>
</dbReference>
<protein>
    <submittedName>
        <fullName evidence="6">Ribosomal protein L7</fullName>
    </submittedName>
</protein>
<dbReference type="VEuPathDB" id="GiardiaDB:GMRT_12486"/>
<keyword evidence="7" id="KW-1185">Reference proteome</keyword>
<dbReference type="OrthoDB" id="28644at2759"/>
<dbReference type="GO" id="GO:0003723">
    <property type="term" value="F:RNA binding"/>
    <property type="evidence" value="ECO:0007669"/>
    <property type="project" value="TreeGrafter"/>
</dbReference>
<gene>
    <name evidence="6" type="ORF">GMRT_12486</name>
</gene>
<dbReference type="Pfam" id="PF00327">
    <property type="entry name" value="Ribosomal_L30"/>
    <property type="match status" value="1"/>
</dbReference>
<evidence type="ECO:0000259" key="5">
    <source>
        <dbReference type="Pfam" id="PF08079"/>
    </source>
</evidence>
<feature type="domain" description="Large ribosomal subunit protein uL30 N-terminal eukaryotes" evidence="5">
    <location>
        <begin position="3"/>
        <end position="74"/>
    </location>
</feature>
<dbReference type="Proteomes" id="UP000315496">
    <property type="component" value="Chromosome 3"/>
</dbReference>
<dbReference type="InterPro" id="IPR016082">
    <property type="entry name" value="Ribosomal_uL30_ferredoxin-like"/>
</dbReference>
<dbReference type="GO" id="GO:0003735">
    <property type="term" value="F:structural constituent of ribosome"/>
    <property type="evidence" value="ECO:0007669"/>
    <property type="project" value="TreeGrafter"/>
</dbReference>
<evidence type="ECO:0000259" key="4">
    <source>
        <dbReference type="Pfam" id="PF00327"/>
    </source>
</evidence>
<dbReference type="InterPro" id="IPR036919">
    <property type="entry name" value="Ribo_uL30_ferredoxin-like_sf"/>
</dbReference>
<organism evidence="6 7">
    <name type="scientific">Giardia muris</name>
    <dbReference type="NCBI Taxonomy" id="5742"/>
    <lineage>
        <taxon>Eukaryota</taxon>
        <taxon>Metamonada</taxon>
        <taxon>Diplomonadida</taxon>
        <taxon>Hexamitidae</taxon>
        <taxon>Giardiinae</taxon>
        <taxon>Giardia</taxon>
    </lineage>
</organism>
<dbReference type="GO" id="GO:0022625">
    <property type="term" value="C:cytosolic large ribosomal subunit"/>
    <property type="evidence" value="ECO:0007669"/>
    <property type="project" value="TreeGrafter"/>
</dbReference>
<name>A0A4Z1T0L1_GIAMU</name>
<accession>A0A4Z1T0L1</accession>
<keyword evidence="3" id="KW-0687">Ribonucleoprotein</keyword>
<feature type="domain" description="Large ribosomal subunit protein uL30-like ferredoxin-like fold" evidence="4">
    <location>
        <begin position="79"/>
        <end position="129"/>
    </location>
</feature>
<dbReference type="PANTHER" id="PTHR11524">
    <property type="entry name" value="60S RIBOSOMAL PROTEIN L7"/>
    <property type="match status" value="1"/>
</dbReference>
<keyword evidence="2 6" id="KW-0689">Ribosomal protein</keyword>
<comment type="similarity">
    <text evidence="1">Belongs to the universal ribosomal protein uL30 family.</text>
</comment>
<dbReference type="Gene3D" id="3.30.1390.20">
    <property type="entry name" value="Ribosomal protein L30, ferredoxin-like fold domain"/>
    <property type="match status" value="1"/>
</dbReference>
<sequence length="235" mass="26470">MPVPELILKKRRAIQRDARSAAERATAREERAKFVREHAIKSAQKYAKEYHEAELAEKRAREQALAAGRIHVPEEARIYLVIRIRGIVGVAPKPRTILALFRLRQINNAVFIRCNTATLGALRLIDPYVTYGEPSLETVRALVYKRGFASVGGMRVPIVDNELIDEHLGEHGLLCAEDVVHELYTCGPHFGEASRFLWPFKLSPPKLRSKANAFTEGGDFGYRGSYINSFVADMI</sequence>
<evidence type="ECO:0000256" key="1">
    <source>
        <dbReference type="ARBA" id="ARBA00007594"/>
    </source>
</evidence>
<dbReference type="AlphaFoldDB" id="A0A4Z1T0L1"/>
<dbReference type="InterPro" id="IPR012988">
    <property type="entry name" value="Ribosomal_uL30_N_euk"/>
</dbReference>